<comment type="caution">
    <text evidence="2">The sequence shown here is derived from an EMBL/GenBank/DDBJ whole genome shotgun (WGS) entry which is preliminary data.</text>
</comment>
<dbReference type="InterPro" id="IPR001719">
    <property type="entry name" value="AP_endonuc_2"/>
</dbReference>
<name>A0A955KZB1_9BACT</name>
<organism evidence="2 3">
    <name type="scientific">Candidatus Dojkabacteria bacterium</name>
    <dbReference type="NCBI Taxonomy" id="2099670"/>
    <lineage>
        <taxon>Bacteria</taxon>
        <taxon>Candidatus Dojkabacteria</taxon>
    </lineage>
</organism>
<sequence>MTKLNIGVGGVPLTSEKNNSISGIERVKELNLDLMEIEFVHGVKMTEESAKKVNEARKSAEIELTIHGPYYINLASDDNRKFYGSIKYITDSIYIGGLCGARSVTFHPAFYQKKEKGEVYSQVKSAFEKIFKEFEKDKFKDHPVNLREICIAPELTGKPTQFGDIEELVKLADELKEFNLKLCIDFAHKYARSNGEFNGYEKFDEILSLVEKYLGKEFLNQLHMHVSAINYGDKGEKNHLTFLQSVEEYNSEGIMIEGLDSEFKKLEEKGKTFDSGFKWRELLQVLKDKKVGGFLVCESPILEYDALLLKQTYDNL</sequence>
<dbReference type="Gene3D" id="3.20.20.150">
    <property type="entry name" value="Divalent-metal-dependent TIM barrel enzymes"/>
    <property type="match status" value="1"/>
</dbReference>
<accession>A0A955KZB1</accession>
<dbReference type="InterPro" id="IPR036237">
    <property type="entry name" value="Xyl_isomerase-like_sf"/>
</dbReference>
<dbReference type="GO" id="GO:0003906">
    <property type="term" value="F:DNA-(apurinic or apyrimidinic site) endonuclease activity"/>
    <property type="evidence" value="ECO:0007669"/>
    <property type="project" value="TreeGrafter"/>
</dbReference>
<evidence type="ECO:0000313" key="2">
    <source>
        <dbReference type="EMBL" id="MCA9379772.1"/>
    </source>
</evidence>
<dbReference type="InterPro" id="IPR013022">
    <property type="entry name" value="Xyl_isomerase-like_TIM-brl"/>
</dbReference>
<dbReference type="GO" id="GO:0003677">
    <property type="term" value="F:DNA binding"/>
    <property type="evidence" value="ECO:0007669"/>
    <property type="project" value="InterPro"/>
</dbReference>
<reference evidence="2" key="2">
    <citation type="journal article" date="2021" name="Microbiome">
        <title>Successional dynamics and alternative stable states in a saline activated sludge microbial community over 9 years.</title>
        <authorList>
            <person name="Wang Y."/>
            <person name="Ye J."/>
            <person name="Ju F."/>
            <person name="Liu L."/>
            <person name="Boyd J.A."/>
            <person name="Deng Y."/>
            <person name="Parks D.H."/>
            <person name="Jiang X."/>
            <person name="Yin X."/>
            <person name="Woodcroft B.J."/>
            <person name="Tyson G.W."/>
            <person name="Hugenholtz P."/>
            <person name="Polz M.F."/>
            <person name="Zhang T."/>
        </authorList>
    </citation>
    <scope>NUCLEOTIDE SEQUENCE</scope>
    <source>
        <strain evidence="2">HKST-UBA15</strain>
    </source>
</reference>
<gene>
    <name evidence="2" type="ORF">KC675_01185</name>
</gene>
<dbReference type="EMBL" id="JAGQLL010000012">
    <property type="protein sequence ID" value="MCA9379772.1"/>
    <property type="molecule type" value="Genomic_DNA"/>
</dbReference>
<dbReference type="AlphaFoldDB" id="A0A955KZB1"/>
<dbReference type="GO" id="GO:0008270">
    <property type="term" value="F:zinc ion binding"/>
    <property type="evidence" value="ECO:0007669"/>
    <property type="project" value="InterPro"/>
</dbReference>
<dbReference type="PANTHER" id="PTHR21445:SF0">
    <property type="entry name" value="APURINIC-APYRIMIDINIC ENDONUCLEASE"/>
    <property type="match status" value="1"/>
</dbReference>
<dbReference type="Pfam" id="PF01261">
    <property type="entry name" value="AP_endonuc_2"/>
    <property type="match status" value="1"/>
</dbReference>
<dbReference type="SUPFAM" id="SSF51658">
    <property type="entry name" value="Xylose isomerase-like"/>
    <property type="match status" value="1"/>
</dbReference>
<dbReference type="PANTHER" id="PTHR21445">
    <property type="entry name" value="ENDONUCLEASE IV ENDODEOXYRIBONUCLEASE IV"/>
    <property type="match status" value="1"/>
</dbReference>
<proteinExistence type="predicted"/>
<reference evidence="2" key="1">
    <citation type="submission" date="2020-04" db="EMBL/GenBank/DDBJ databases">
        <authorList>
            <person name="Zhang T."/>
        </authorList>
    </citation>
    <scope>NUCLEOTIDE SEQUENCE</scope>
    <source>
        <strain evidence="2">HKST-UBA15</strain>
    </source>
</reference>
<dbReference type="SMART" id="SM00518">
    <property type="entry name" value="AP2Ec"/>
    <property type="match status" value="1"/>
</dbReference>
<dbReference type="GO" id="GO:0008081">
    <property type="term" value="F:phosphoric diester hydrolase activity"/>
    <property type="evidence" value="ECO:0007669"/>
    <property type="project" value="TreeGrafter"/>
</dbReference>
<dbReference type="GO" id="GO:0006284">
    <property type="term" value="P:base-excision repair"/>
    <property type="evidence" value="ECO:0007669"/>
    <property type="project" value="TreeGrafter"/>
</dbReference>
<dbReference type="Proteomes" id="UP000745577">
    <property type="component" value="Unassembled WGS sequence"/>
</dbReference>
<evidence type="ECO:0000313" key="3">
    <source>
        <dbReference type="Proteomes" id="UP000745577"/>
    </source>
</evidence>
<feature type="domain" description="Xylose isomerase-like TIM barrel" evidence="1">
    <location>
        <begin position="24"/>
        <end position="300"/>
    </location>
</feature>
<evidence type="ECO:0000259" key="1">
    <source>
        <dbReference type="Pfam" id="PF01261"/>
    </source>
</evidence>
<protein>
    <submittedName>
        <fullName evidence="2">TIM barrel protein</fullName>
    </submittedName>
</protein>